<protein>
    <submittedName>
        <fullName evidence="1">Phage Tail Protein X</fullName>
    </submittedName>
</protein>
<evidence type="ECO:0000313" key="2">
    <source>
        <dbReference type="Proteomes" id="UP000254133"/>
    </source>
</evidence>
<proteinExistence type="predicted"/>
<dbReference type="InterPro" id="IPR008861">
    <property type="entry name" value="GpX-like"/>
</dbReference>
<accession>A0A378PX33</accession>
<dbReference type="InterPro" id="IPR036779">
    <property type="entry name" value="LysM_dom_sf"/>
</dbReference>
<dbReference type="AlphaFoldDB" id="A0A378PX33"/>
<dbReference type="Gene3D" id="3.10.350.10">
    <property type="entry name" value="LysM domain"/>
    <property type="match status" value="1"/>
</dbReference>
<sequence>MSSVLIHTCNEHDRFDLIAHRYYGTVDEIGRIMDANPQLALSETLTAGTTVLVPIIQKSQAKNANLPPWFRD</sequence>
<gene>
    <name evidence="1" type="ORF">NCTC9426_01773</name>
</gene>
<dbReference type="EMBL" id="UGPZ01000003">
    <property type="protein sequence ID" value="STY93059.1"/>
    <property type="molecule type" value="Genomic_DNA"/>
</dbReference>
<dbReference type="RefSeq" id="WP_115369502.1">
    <property type="nucleotide sequence ID" value="NZ_UGPZ01000003.1"/>
</dbReference>
<name>A0A378PX33_MORBO</name>
<reference evidence="1 2" key="1">
    <citation type="submission" date="2018-06" db="EMBL/GenBank/DDBJ databases">
        <authorList>
            <consortium name="Pathogen Informatics"/>
            <person name="Doyle S."/>
        </authorList>
    </citation>
    <scope>NUCLEOTIDE SEQUENCE [LARGE SCALE GENOMIC DNA]</scope>
    <source>
        <strain evidence="1 2">NCTC9426</strain>
    </source>
</reference>
<dbReference type="Proteomes" id="UP000254133">
    <property type="component" value="Unassembled WGS sequence"/>
</dbReference>
<evidence type="ECO:0000313" key="1">
    <source>
        <dbReference type="EMBL" id="STY93059.1"/>
    </source>
</evidence>
<organism evidence="1 2">
    <name type="scientific">Moraxella bovis</name>
    <dbReference type="NCBI Taxonomy" id="476"/>
    <lineage>
        <taxon>Bacteria</taxon>
        <taxon>Pseudomonadati</taxon>
        <taxon>Pseudomonadota</taxon>
        <taxon>Gammaproteobacteria</taxon>
        <taxon>Moraxellales</taxon>
        <taxon>Moraxellaceae</taxon>
        <taxon>Moraxella</taxon>
    </lineage>
</organism>
<dbReference type="Pfam" id="PF05489">
    <property type="entry name" value="Phage_tail_X"/>
    <property type="match status" value="1"/>
</dbReference>